<keyword evidence="2" id="KW-0560">Oxidoreductase</keyword>
<evidence type="ECO:0000313" key="5">
    <source>
        <dbReference type="Proteomes" id="UP000220034"/>
    </source>
</evidence>
<dbReference type="Pfam" id="PF00106">
    <property type="entry name" value="adh_short"/>
    <property type="match status" value="1"/>
</dbReference>
<dbReference type="CDD" id="cd05233">
    <property type="entry name" value="SDR_c"/>
    <property type="match status" value="1"/>
</dbReference>
<evidence type="ECO:0000256" key="2">
    <source>
        <dbReference type="ARBA" id="ARBA00023002"/>
    </source>
</evidence>
<protein>
    <submittedName>
        <fullName evidence="4">NADP-dependent 3-hydroxy acid dehydrogenase YdfG</fullName>
    </submittedName>
</protein>
<dbReference type="PANTHER" id="PTHR43669:SF12">
    <property type="entry name" value="BLR5618 PROTEIN"/>
    <property type="match status" value="1"/>
</dbReference>
<dbReference type="RefSeq" id="WP_097928364.1">
    <property type="nucleotide sequence ID" value="NZ_OCTN01000001.1"/>
</dbReference>
<dbReference type="GO" id="GO:0016491">
    <property type="term" value="F:oxidoreductase activity"/>
    <property type="evidence" value="ECO:0007669"/>
    <property type="project" value="UniProtKB-KW"/>
</dbReference>
<evidence type="ECO:0000256" key="1">
    <source>
        <dbReference type="ARBA" id="ARBA00006484"/>
    </source>
</evidence>
<dbReference type="EMBL" id="OCTN01000001">
    <property type="protein sequence ID" value="SOH92805.1"/>
    <property type="molecule type" value="Genomic_DNA"/>
</dbReference>
<dbReference type="InterPro" id="IPR020904">
    <property type="entry name" value="Sc_DH/Rdtase_CS"/>
</dbReference>
<dbReference type="SUPFAM" id="SSF51735">
    <property type="entry name" value="NAD(P)-binding Rossmann-fold domains"/>
    <property type="match status" value="1"/>
</dbReference>
<comment type="similarity">
    <text evidence="1 3">Belongs to the short-chain dehydrogenases/reductases (SDR) family.</text>
</comment>
<dbReference type="PROSITE" id="PS00061">
    <property type="entry name" value="ADH_SHORT"/>
    <property type="match status" value="1"/>
</dbReference>
<keyword evidence="5" id="KW-1185">Reference proteome</keyword>
<dbReference type="OrthoDB" id="658698at2"/>
<dbReference type="Proteomes" id="UP000220034">
    <property type="component" value="Unassembled WGS sequence"/>
</dbReference>
<dbReference type="InterPro" id="IPR036291">
    <property type="entry name" value="NAD(P)-bd_dom_sf"/>
</dbReference>
<dbReference type="PRINTS" id="PR00081">
    <property type="entry name" value="GDHRDH"/>
</dbReference>
<dbReference type="PANTHER" id="PTHR43669">
    <property type="entry name" value="5-KETO-D-GLUCONATE 5-REDUCTASE"/>
    <property type="match status" value="1"/>
</dbReference>
<accession>A0A2C9CNP4</accession>
<sequence>MRKVAVITGAGTGLGRAAAESLSAEGWSLGLIGRREEPLLQVAEGRDAVVASADIAQPADVEAAFAKIIAAYGRVDLLFNNAGRGSPTRTIDETSLEDWFGVLGANLTGSFLCARAAFAQMRAQEPQGGRIINNGSISAHAPRPGSAPYATTKHAITGLTRSLSLDGRAFNIACGQIDIGNALTDMAIPMTQGVPQADGSIMAEATMDPADVGRAVAHMAALPLDTNIQTMTIMARDMPFVGRG</sequence>
<name>A0A2C9CNP4_9RHOB</name>
<dbReference type="PRINTS" id="PR00080">
    <property type="entry name" value="SDRFAMILY"/>
</dbReference>
<dbReference type="InterPro" id="IPR002347">
    <property type="entry name" value="SDR_fam"/>
</dbReference>
<evidence type="ECO:0000256" key="3">
    <source>
        <dbReference type="RuleBase" id="RU000363"/>
    </source>
</evidence>
<proteinExistence type="inferred from homology"/>
<dbReference type="AlphaFoldDB" id="A0A2C9CNP4"/>
<evidence type="ECO:0000313" key="4">
    <source>
        <dbReference type="EMBL" id="SOH92805.1"/>
    </source>
</evidence>
<organism evidence="4 5">
    <name type="scientific">Pontivivens marinum</name>
    <dbReference type="NCBI Taxonomy" id="1690039"/>
    <lineage>
        <taxon>Bacteria</taxon>
        <taxon>Pseudomonadati</taxon>
        <taxon>Pseudomonadota</taxon>
        <taxon>Alphaproteobacteria</taxon>
        <taxon>Rhodobacterales</taxon>
        <taxon>Paracoccaceae</taxon>
        <taxon>Pontivivens</taxon>
    </lineage>
</organism>
<gene>
    <name evidence="4" type="ORF">SAMN06273572_101654</name>
</gene>
<dbReference type="Gene3D" id="3.40.50.720">
    <property type="entry name" value="NAD(P)-binding Rossmann-like Domain"/>
    <property type="match status" value="1"/>
</dbReference>
<reference evidence="5" key="1">
    <citation type="submission" date="2017-09" db="EMBL/GenBank/DDBJ databases">
        <authorList>
            <person name="Varghese N."/>
            <person name="Submissions S."/>
        </authorList>
    </citation>
    <scope>NUCLEOTIDE SEQUENCE [LARGE SCALE GENOMIC DNA]</scope>
    <source>
        <strain evidence="5">C7</strain>
    </source>
</reference>